<dbReference type="GO" id="GO:0008017">
    <property type="term" value="F:microtubule binding"/>
    <property type="evidence" value="ECO:0007669"/>
    <property type="project" value="InterPro"/>
</dbReference>
<dbReference type="GO" id="GO:0005730">
    <property type="term" value="C:nucleolus"/>
    <property type="evidence" value="ECO:0007669"/>
    <property type="project" value="TreeGrafter"/>
</dbReference>
<reference evidence="6" key="2">
    <citation type="submission" date="2025-09" db="UniProtKB">
        <authorList>
            <consortium name="Ensembl"/>
        </authorList>
    </citation>
    <scope>IDENTIFICATION</scope>
</reference>
<evidence type="ECO:0000313" key="7">
    <source>
        <dbReference type="Proteomes" id="UP000261580"/>
    </source>
</evidence>
<dbReference type="PANTHER" id="PTHR14682">
    <property type="entry name" value="KATNB1-LIKE PROTEIN 1"/>
    <property type="match status" value="1"/>
</dbReference>
<dbReference type="AlphaFoldDB" id="A0A3Q4GJ24"/>
<evidence type="ECO:0000313" key="6">
    <source>
        <dbReference type="Ensembl" id="ENSNBRP00000003177.1"/>
    </source>
</evidence>
<dbReference type="Bgee" id="ENSNBRG00000002499">
    <property type="expression patterns" value="Expressed in liver and 2 other cell types or tissues"/>
</dbReference>
<evidence type="ECO:0000259" key="5">
    <source>
        <dbReference type="Pfam" id="PF13925"/>
    </source>
</evidence>
<dbReference type="GeneTree" id="ENSGT00390000012351"/>
<keyword evidence="3" id="KW-0206">Cytoskeleton</keyword>
<proteinExistence type="predicted"/>
<feature type="transmembrane region" description="Helical" evidence="4">
    <location>
        <begin position="273"/>
        <end position="295"/>
    </location>
</feature>
<dbReference type="Proteomes" id="UP000261580">
    <property type="component" value="Unassembled WGS sequence"/>
</dbReference>
<dbReference type="PANTHER" id="PTHR14682:SF1">
    <property type="entry name" value="KATNB1-LIKE PROTEIN 1"/>
    <property type="match status" value="1"/>
</dbReference>
<organism evidence="6 7">
    <name type="scientific">Neolamprologus brichardi</name>
    <name type="common">Fairy cichlid</name>
    <name type="synonym">Lamprologus brichardi</name>
    <dbReference type="NCBI Taxonomy" id="32507"/>
    <lineage>
        <taxon>Eukaryota</taxon>
        <taxon>Metazoa</taxon>
        <taxon>Chordata</taxon>
        <taxon>Craniata</taxon>
        <taxon>Vertebrata</taxon>
        <taxon>Euteleostomi</taxon>
        <taxon>Actinopterygii</taxon>
        <taxon>Neopterygii</taxon>
        <taxon>Teleostei</taxon>
        <taxon>Neoteleostei</taxon>
        <taxon>Acanthomorphata</taxon>
        <taxon>Ovalentaria</taxon>
        <taxon>Cichlomorphae</taxon>
        <taxon>Cichliformes</taxon>
        <taxon>Cichlidae</taxon>
        <taxon>African cichlids</taxon>
        <taxon>Pseudocrenilabrinae</taxon>
        <taxon>Lamprologini</taxon>
        <taxon>Neolamprologus</taxon>
    </lineage>
</organism>
<keyword evidence="4" id="KW-1133">Transmembrane helix</keyword>
<keyword evidence="4" id="KW-0472">Membrane</keyword>
<evidence type="ECO:0000256" key="2">
    <source>
        <dbReference type="ARBA" id="ARBA00022490"/>
    </source>
</evidence>
<evidence type="ECO:0000256" key="3">
    <source>
        <dbReference type="ARBA" id="ARBA00023212"/>
    </source>
</evidence>
<protein>
    <submittedName>
        <fullName evidence="6">KATNB1-like protein 1-like</fullName>
    </submittedName>
</protein>
<dbReference type="InterPro" id="IPR042404">
    <property type="entry name" value="KATNBL1"/>
</dbReference>
<evidence type="ECO:0000256" key="4">
    <source>
        <dbReference type="SAM" id="Phobius"/>
    </source>
</evidence>
<dbReference type="Ensembl" id="ENSNBRT00000003288.1">
    <property type="protein sequence ID" value="ENSNBRP00000003177.1"/>
    <property type="gene ID" value="ENSNBRG00000002499.1"/>
</dbReference>
<dbReference type="InterPro" id="IPR028021">
    <property type="entry name" value="Katanin_C-terminal"/>
</dbReference>
<feature type="domain" description="Katanin p80 subunit C-terminal" evidence="5">
    <location>
        <begin position="129"/>
        <end position="268"/>
    </location>
</feature>
<dbReference type="Pfam" id="PF13925">
    <property type="entry name" value="Katanin_con80"/>
    <property type="match status" value="1"/>
</dbReference>
<accession>A0A3Q4GJ24</accession>
<sequence>MPLTVFCIAMFCLFRFRWMMLQMKSATKRGISCLFCISYSHLFLIKSYIWNFTPSRYPVSRSGNNPGRVKRVVSCKRKTHHLTVARRKQLGSGRTCDAANKENETKVLQGTQQDIFSMDPWDFPFHLTRDHNTLTDVLFGRNLRLKVALTLWQRNVGELLTYFLRIQDTGVFVDFLPLISKCIDEDSSKISIGCCVDLFPLVIILPIKTLYTFLKNWWEDLKDSGFSGSTNSLLDENFQVFNQQLWELWQQEPFLKSVPGPAGDMAKVNIQNLTLLVICIYVCVYVFEFYVHLFAP</sequence>
<reference evidence="6" key="1">
    <citation type="submission" date="2025-08" db="UniProtKB">
        <authorList>
            <consortium name="Ensembl"/>
        </authorList>
    </citation>
    <scope>IDENTIFICATION</scope>
</reference>
<dbReference type="GO" id="GO:0005856">
    <property type="term" value="C:cytoskeleton"/>
    <property type="evidence" value="ECO:0007669"/>
    <property type="project" value="UniProtKB-SubCell"/>
</dbReference>
<keyword evidence="4" id="KW-0812">Transmembrane</keyword>
<evidence type="ECO:0000256" key="1">
    <source>
        <dbReference type="ARBA" id="ARBA00004245"/>
    </source>
</evidence>
<comment type="subcellular location">
    <subcellularLocation>
        <location evidence="1">Cytoplasm</location>
        <location evidence="1">Cytoskeleton</location>
    </subcellularLocation>
</comment>
<keyword evidence="2" id="KW-0963">Cytoplasm</keyword>
<name>A0A3Q4GJ24_NEOBR</name>
<keyword evidence="7" id="KW-1185">Reference proteome</keyword>